<comment type="caution">
    <text evidence="3">The sequence shown here is derived from an EMBL/GenBank/DDBJ whole genome shotgun (WGS) entry which is preliminary data.</text>
</comment>
<accession>A0A2V3ICR2</accession>
<feature type="region of interest" description="Disordered" evidence="1">
    <location>
        <begin position="672"/>
        <end position="698"/>
    </location>
</feature>
<reference evidence="3 4" key="1">
    <citation type="journal article" date="2018" name="Mol. Biol. Evol.">
        <title>Analysis of the draft genome of the red seaweed Gracilariopsis chorda provides insights into genome size evolution in Rhodophyta.</title>
        <authorList>
            <person name="Lee J."/>
            <person name="Yang E.C."/>
            <person name="Graf L."/>
            <person name="Yang J.H."/>
            <person name="Qiu H."/>
            <person name="Zel Zion U."/>
            <person name="Chan C.X."/>
            <person name="Stephens T.G."/>
            <person name="Weber A.P.M."/>
            <person name="Boo G.H."/>
            <person name="Boo S.M."/>
            <person name="Kim K.M."/>
            <person name="Shin Y."/>
            <person name="Jung M."/>
            <person name="Lee S.J."/>
            <person name="Yim H.S."/>
            <person name="Lee J.H."/>
            <person name="Bhattacharya D."/>
            <person name="Yoon H.S."/>
        </authorList>
    </citation>
    <scope>NUCLEOTIDE SEQUENCE [LARGE SCALE GENOMIC DNA]</scope>
    <source>
        <strain evidence="3 4">SKKU-2015</strain>
        <tissue evidence="3">Whole body</tissue>
    </source>
</reference>
<feature type="region of interest" description="Disordered" evidence="1">
    <location>
        <begin position="494"/>
        <end position="530"/>
    </location>
</feature>
<keyword evidence="4" id="KW-1185">Reference proteome</keyword>
<sequence>MNHESASQRAHEPNAVQQRRMETPPQSSSVALQNTENGGNGISIPTMEQPLDAAQPNQSESLKESEHTSSAREDVPKVSAQPLEPAISSTDAGATQPLDRSPDAAVAMGAISLPFRVKDHPNGGNGADKKPTGDPPRNALGQLSGAVGISNGAPDEPHEMRPVERESSINAGMEAQQLALPAEVEDEFVSDTNERENEALRSAMSVRDHTTVDSLEDNNVVLNATGVEGRALTVGPGGEGAVLSAGSDAEKDPNALQENLEGGICANNKNDPERPILFDRSAVQIKKVPSTERVEMKRQWHQLISQDTRTPQTIHEEGTCPSMLSIGDETVMETQQGGNGSVHAIHVLEKRDGADKASVVPGGVEATKNHVSEELLYVTQITDMVRNLSKAEPEIFVEQQRGEHTRVEPVSQETTPRDLVGVRHLPECIDDEVLEEGAYSVAESTDEELGNIGTDMPSDSVSSGRKLMLGGDCSVLVHGTDKSHVSDAAMLAVRKSEEKEDPTTQNLPQGKESTQKHNDHGQSTTEISRKSEFDMIDDAVEKEAFVQVADWRSSDMRNSSSHANSSSAAIRQHKELRTLQSRIPEQMKCSQLVTDPGIASIIPRQSSEHGQRKGAETTQEIIAEENMDIYGFRSFRHGCAVAQETPVTGGDPLETEGTSWAQVFASKDVLNEENDTQKEHAAASSIVRADEDENHAACDEGHQAVEKGEENLCPSTNGTEHSVCSDGAGALQQASGIVGTGMAIRYPTIIIYRRLWVLHRTKEQKEWLKEKFLGIFKVLREN</sequence>
<dbReference type="AlphaFoldDB" id="A0A2V3ICR2"/>
<feature type="compositionally biased region" description="Basic and acidic residues" evidence="1">
    <location>
        <begin position="61"/>
        <end position="76"/>
    </location>
</feature>
<evidence type="ECO:0000313" key="2">
    <source>
        <dbReference type="EMBL" id="PXF39545.1"/>
    </source>
</evidence>
<evidence type="ECO:0000313" key="4">
    <source>
        <dbReference type="Proteomes" id="UP000247409"/>
    </source>
</evidence>
<organism evidence="3 4">
    <name type="scientific">Gracilariopsis chorda</name>
    <dbReference type="NCBI Taxonomy" id="448386"/>
    <lineage>
        <taxon>Eukaryota</taxon>
        <taxon>Rhodophyta</taxon>
        <taxon>Florideophyceae</taxon>
        <taxon>Rhodymeniophycidae</taxon>
        <taxon>Gracilariales</taxon>
        <taxon>Gracilariaceae</taxon>
        <taxon>Gracilariopsis</taxon>
    </lineage>
</organism>
<proteinExistence type="predicted"/>
<feature type="compositionally biased region" description="Polar residues" evidence="1">
    <location>
        <begin position="503"/>
        <end position="512"/>
    </location>
</feature>
<evidence type="ECO:0000256" key="1">
    <source>
        <dbReference type="SAM" id="MobiDB-lite"/>
    </source>
</evidence>
<dbReference type="EMBL" id="NBIV01000411">
    <property type="protein sequence ID" value="PXF39879.1"/>
    <property type="molecule type" value="Genomic_DNA"/>
</dbReference>
<evidence type="ECO:0000313" key="3">
    <source>
        <dbReference type="EMBL" id="PXF39879.1"/>
    </source>
</evidence>
<name>A0A2V3ICR2_9FLOR</name>
<feature type="region of interest" description="Disordered" evidence="1">
    <location>
        <begin position="1"/>
        <end position="166"/>
    </location>
</feature>
<gene>
    <name evidence="3" type="ORF">BWQ96_10410</name>
    <name evidence="2" type="ORF">BWQ96_10758</name>
</gene>
<dbReference type="Proteomes" id="UP000247409">
    <property type="component" value="Unassembled WGS sequence"/>
</dbReference>
<feature type="compositionally biased region" description="Polar residues" evidence="1">
    <location>
        <begin position="24"/>
        <end position="37"/>
    </location>
</feature>
<protein>
    <submittedName>
        <fullName evidence="3">Uncharacterized protein</fullName>
    </submittedName>
</protein>
<dbReference type="EMBL" id="NBIV01000754">
    <property type="protein sequence ID" value="PXF39545.1"/>
    <property type="molecule type" value="Genomic_DNA"/>
</dbReference>
<feature type="compositionally biased region" description="Basic and acidic residues" evidence="1">
    <location>
        <begin position="116"/>
        <end position="132"/>
    </location>
</feature>
<feature type="compositionally biased region" description="Basic and acidic residues" evidence="1">
    <location>
        <begin position="155"/>
        <end position="166"/>
    </location>
</feature>